<feature type="region of interest" description="Disordered" evidence="1">
    <location>
        <begin position="401"/>
        <end position="421"/>
    </location>
</feature>
<reference evidence="4 5" key="1">
    <citation type="journal article" date="2015" name="Genome Announc.">
        <title>Expanding the biotechnology potential of lactobacilli through comparative genomics of 213 strains and associated genera.</title>
        <authorList>
            <person name="Sun Z."/>
            <person name="Harris H.M."/>
            <person name="McCann A."/>
            <person name="Guo C."/>
            <person name="Argimon S."/>
            <person name="Zhang W."/>
            <person name="Yang X."/>
            <person name="Jeffery I.B."/>
            <person name="Cooney J.C."/>
            <person name="Kagawa T.F."/>
            <person name="Liu W."/>
            <person name="Song Y."/>
            <person name="Salvetti E."/>
            <person name="Wrobel A."/>
            <person name="Rasinkangas P."/>
            <person name="Parkhill J."/>
            <person name="Rea M.C."/>
            <person name="O'Sullivan O."/>
            <person name="Ritari J."/>
            <person name="Douillard F.P."/>
            <person name="Paul Ross R."/>
            <person name="Yang R."/>
            <person name="Briner A.E."/>
            <person name="Felis G.E."/>
            <person name="de Vos W.M."/>
            <person name="Barrangou R."/>
            <person name="Klaenhammer T.R."/>
            <person name="Caufield P.W."/>
            <person name="Cui Y."/>
            <person name="Zhang H."/>
            <person name="O'Toole P.W."/>
        </authorList>
    </citation>
    <scope>NUCLEOTIDE SEQUENCE [LARGE SCALE GENOMIC DNA]</scope>
    <source>
        <strain evidence="4 5">DSM 20183</strain>
    </source>
</reference>
<organism evidence="4 5">
    <name type="scientific">Companilactobacillus tucceti DSM 20183</name>
    <dbReference type="NCBI Taxonomy" id="1423811"/>
    <lineage>
        <taxon>Bacteria</taxon>
        <taxon>Bacillati</taxon>
        <taxon>Bacillota</taxon>
        <taxon>Bacilli</taxon>
        <taxon>Lactobacillales</taxon>
        <taxon>Lactobacillaceae</taxon>
        <taxon>Companilactobacillus</taxon>
    </lineage>
</organism>
<feature type="chain" id="PRO_5039619135" description="S-layer protein C-terminal domain-containing protein" evidence="2">
    <location>
        <begin position="33"/>
        <end position="548"/>
    </location>
</feature>
<dbReference type="PATRIC" id="fig|1423811.3.peg.1979"/>
<evidence type="ECO:0000256" key="2">
    <source>
        <dbReference type="SAM" id="SignalP"/>
    </source>
</evidence>
<feature type="signal peptide" evidence="2">
    <location>
        <begin position="1"/>
        <end position="32"/>
    </location>
</feature>
<dbReference type="AlphaFoldDB" id="A0A0R1J0A9"/>
<keyword evidence="2" id="KW-0732">Signal</keyword>
<sequence length="548" mass="60451">MKDIFSKKIVVISLLSFASGLVLLGTTDVVHADATNQTAQVESTNTSLDIPEGIAKDHQGTLQGDNGSSWYLDNDGTLHIGAGDVDNPDYTTTPEIDSPQSDSVWANYKYADDITKVVFDEGAVAGRSLENYFNNLSNLKNVDVSKLDVSNTVFFNSMFSLTSNLESLDISNWNLAKADEFTDFVSYSGVKTVNFSNIKFNGRELLHVFLNDSNLTDINFSGASLNPSKSVSGMFNDDYSLRSLDLTSFVDLSKIPLVYLNGMLGGLNFLTSLKVKDNTILKNTYLPDVDSSKYTGWTDGTHLFNTDELEGVYDKNTSTDPDARTSTTWTLTDKPKVDYTINYYDNSTKKLLGTVSGSGVEDGKVYLKPDYPGYNTSVTDGSKYIDLTSTNTTHDFYLKPISSNNGSNSNSSGNTVSTTSKNQKVATTTKIVKLYNDEGKLITNRALGINTAWKSDVVYKSNGITYYRVSSDEYVKAKDVYVYTDKVAKIKVNDDKNGDLVDYLGGDLDRKLKSGSTWKTDRIALINGKEYYRVSTDEFVPVSEVTEY</sequence>
<dbReference type="Proteomes" id="UP000050929">
    <property type="component" value="Unassembled WGS sequence"/>
</dbReference>
<evidence type="ECO:0000259" key="3">
    <source>
        <dbReference type="Pfam" id="PF03217"/>
    </source>
</evidence>
<protein>
    <recommendedName>
        <fullName evidence="3">S-layer protein C-terminal domain-containing protein</fullName>
    </recommendedName>
</protein>
<dbReference type="EMBL" id="AZDG01000007">
    <property type="protein sequence ID" value="KRK64880.1"/>
    <property type="molecule type" value="Genomic_DNA"/>
</dbReference>
<evidence type="ECO:0000313" key="4">
    <source>
        <dbReference type="EMBL" id="KRK64880.1"/>
    </source>
</evidence>
<dbReference type="SUPFAM" id="SSF52058">
    <property type="entry name" value="L domain-like"/>
    <property type="match status" value="1"/>
</dbReference>
<keyword evidence="5" id="KW-1185">Reference proteome</keyword>
<accession>A0A0R1J0A9</accession>
<name>A0A0R1J0A9_9LACO</name>
<evidence type="ECO:0000313" key="5">
    <source>
        <dbReference type="Proteomes" id="UP000050929"/>
    </source>
</evidence>
<dbReference type="Pfam" id="PF03217">
    <property type="entry name" value="SlpA"/>
    <property type="match status" value="1"/>
</dbReference>
<feature type="compositionally biased region" description="Low complexity" evidence="1">
    <location>
        <begin position="402"/>
        <end position="420"/>
    </location>
</feature>
<dbReference type="Gene3D" id="3.80.10.10">
    <property type="entry name" value="Ribonuclease Inhibitor"/>
    <property type="match status" value="1"/>
</dbReference>
<dbReference type="STRING" id="1423811.FC72_GL001935"/>
<gene>
    <name evidence="4" type="ORF">FC72_GL001935</name>
</gene>
<comment type="caution">
    <text evidence="4">The sequence shown here is derived from an EMBL/GenBank/DDBJ whole genome shotgun (WGS) entry which is preliminary data.</text>
</comment>
<evidence type="ECO:0000256" key="1">
    <source>
        <dbReference type="SAM" id="MobiDB-lite"/>
    </source>
</evidence>
<proteinExistence type="predicted"/>
<dbReference type="InterPro" id="IPR032675">
    <property type="entry name" value="LRR_dom_sf"/>
</dbReference>
<feature type="domain" description="S-layer protein C-terminal" evidence="3">
    <location>
        <begin position="510"/>
        <end position="543"/>
    </location>
</feature>
<dbReference type="InterPro" id="IPR024968">
    <property type="entry name" value="SlpA_C_lactobacillus"/>
</dbReference>